<feature type="non-terminal residue" evidence="2">
    <location>
        <position position="218"/>
    </location>
</feature>
<comment type="caution">
    <text evidence="2">The sequence shown here is derived from an EMBL/GenBank/DDBJ whole genome shotgun (WGS) entry which is preliminary data.</text>
</comment>
<accession>A0A4C2A2B5</accession>
<reference evidence="2 3" key="1">
    <citation type="journal article" date="2019" name="Commun. Biol.">
        <title>The bagworm genome reveals a unique fibroin gene that provides high tensile strength.</title>
        <authorList>
            <person name="Kono N."/>
            <person name="Nakamura H."/>
            <person name="Ohtoshi R."/>
            <person name="Tomita M."/>
            <person name="Numata K."/>
            <person name="Arakawa K."/>
        </authorList>
    </citation>
    <scope>NUCLEOTIDE SEQUENCE [LARGE SCALE GENOMIC DNA]</scope>
</reference>
<protein>
    <submittedName>
        <fullName evidence="2">Uncharacterized protein</fullName>
    </submittedName>
</protein>
<proteinExistence type="predicted"/>
<dbReference type="AlphaFoldDB" id="A0A4C2A2B5"/>
<evidence type="ECO:0000256" key="1">
    <source>
        <dbReference type="SAM" id="MobiDB-lite"/>
    </source>
</evidence>
<evidence type="ECO:0000313" key="2">
    <source>
        <dbReference type="EMBL" id="GBP94350.1"/>
    </source>
</evidence>
<organism evidence="2 3">
    <name type="scientific">Eumeta variegata</name>
    <name type="common">Bagworm moth</name>
    <name type="synonym">Eumeta japonica</name>
    <dbReference type="NCBI Taxonomy" id="151549"/>
    <lineage>
        <taxon>Eukaryota</taxon>
        <taxon>Metazoa</taxon>
        <taxon>Ecdysozoa</taxon>
        <taxon>Arthropoda</taxon>
        <taxon>Hexapoda</taxon>
        <taxon>Insecta</taxon>
        <taxon>Pterygota</taxon>
        <taxon>Neoptera</taxon>
        <taxon>Endopterygota</taxon>
        <taxon>Lepidoptera</taxon>
        <taxon>Glossata</taxon>
        <taxon>Ditrysia</taxon>
        <taxon>Tineoidea</taxon>
        <taxon>Psychidae</taxon>
        <taxon>Oiketicinae</taxon>
        <taxon>Eumeta</taxon>
    </lineage>
</organism>
<gene>
    <name evidence="2" type="ORF">EVAR_37087_1</name>
</gene>
<sequence length="218" mass="24133">MRHVNKWEVRPVQHHTLTDYRREVTIFALAFCLMSESFGGPFPLHHFTTSLHQPLPSSSDHSLLHQISHSDPRGRQRTGETGRITGRAPTECGAGGAPVSLPTARKCCHRDSCAAQEVMKVVLFPRTKLFKGFRGWPGASRGFLTAVVTNEMTVTNATNACGASRRPIFVFSELAAAARAQGGPPLIPRRDADFLYLYVVRRVIVSCPRLRATMRALL</sequence>
<dbReference type="Proteomes" id="UP000299102">
    <property type="component" value="Unassembled WGS sequence"/>
</dbReference>
<keyword evidence="3" id="KW-1185">Reference proteome</keyword>
<feature type="compositionally biased region" description="Low complexity" evidence="1">
    <location>
        <begin position="57"/>
        <end position="66"/>
    </location>
</feature>
<evidence type="ECO:0000313" key="3">
    <source>
        <dbReference type="Proteomes" id="UP000299102"/>
    </source>
</evidence>
<feature type="compositionally biased region" description="Basic and acidic residues" evidence="1">
    <location>
        <begin position="68"/>
        <end position="80"/>
    </location>
</feature>
<dbReference type="EMBL" id="BGZK01002493">
    <property type="protein sequence ID" value="GBP94350.1"/>
    <property type="molecule type" value="Genomic_DNA"/>
</dbReference>
<name>A0A4C2A2B5_EUMVA</name>
<feature type="region of interest" description="Disordered" evidence="1">
    <location>
        <begin position="57"/>
        <end position="90"/>
    </location>
</feature>